<evidence type="ECO:0000256" key="2">
    <source>
        <dbReference type="ARBA" id="ARBA00022490"/>
    </source>
</evidence>
<keyword evidence="6" id="KW-0238">DNA-binding</keyword>
<name>A0ABW4YL71_9BACL</name>
<dbReference type="InterPro" id="IPR020449">
    <property type="entry name" value="Tscrpt_reg_AraC-type_HTH"/>
</dbReference>
<dbReference type="PANTHER" id="PTHR42713:SF3">
    <property type="entry name" value="TRANSCRIPTIONAL REGULATORY PROTEIN HPTR"/>
    <property type="match status" value="1"/>
</dbReference>
<proteinExistence type="predicted"/>
<evidence type="ECO:0000256" key="1">
    <source>
        <dbReference type="ARBA" id="ARBA00004496"/>
    </source>
</evidence>
<evidence type="ECO:0000256" key="8">
    <source>
        <dbReference type="PROSITE-ProRule" id="PRU00169"/>
    </source>
</evidence>
<dbReference type="Proteomes" id="UP001597362">
    <property type="component" value="Unassembled WGS sequence"/>
</dbReference>
<evidence type="ECO:0000256" key="5">
    <source>
        <dbReference type="ARBA" id="ARBA00023015"/>
    </source>
</evidence>
<keyword evidence="4" id="KW-0902">Two-component regulatory system</keyword>
<sequence length="525" mass="61640">MYKVILVDDDVPVVDYLRQVIPWKSLNMEVTGVFDNGKKAYEYAKLHIPDIVITDIGMPLMNGLELIAALLEHKDDVHTVILSCHDEFSFAKQAIQLNVADYILKESLEPETLIELLKKIKLQLDSEKQTKKLEVSSQLLNSLTDDPLMNEASWSTQVEQIGLDFSLYGYIPVLCFINRPLVAEERYSSQKLLMFAMQNVMEESITGDQKKSVFHLAYNGQETVLLFQYRDFVKENVYTQTEQVLEAIRESLLAYLKLTVTFIIGQLTEEKLILKENMKQLLKGKELCFYYEEGLTIKLEQINASYIYTDLLSYHLEAKQQFQQLIMNEDSEGLRTALSEWIEKLRSGRFQPHMVREWGIKILLDLRLKIQSLQFFETKFSEEIVHQNLFRVESLDHMYDVMWFYMNELLSIIHYVHKGSKRKEIIEAQNYVVQHLHEKISMADVAQKLHLNAAYFSRLFKKETNENFVDYVLRVKMEKACDYLDHSDLSIDQIAERLGFDSKSYFIRTFRRLVGMQPALWRHRI</sequence>
<evidence type="ECO:0000259" key="10">
    <source>
        <dbReference type="PROSITE" id="PS50110"/>
    </source>
</evidence>
<keyword evidence="5" id="KW-0805">Transcription regulation</keyword>
<dbReference type="InterPro" id="IPR018060">
    <property type="entry name" value="HTH_AraC"/>
</dbReference>
<accession>A0ABW4YL71</accession>
<dbReference type="InterPro" id="IPR009057">
    <property type="entry name" value="Homeodomain-like_sf"/>
</dbReference>
<feature type="modified residue" description="4-aspartylphosphate" evidence="8">
    <location>
        <position position="55"/>
    </location>
</feature>
<gene>
    <name evidence="11" type="ORF">ACFSJH_11820</name>
</gene>
<comment type="subcellular location">
    <subcellularLocation>
        <location evidence="1">Cytoplasm</location>
    </subcellularLocation>
</comment>
<dbReference type="SUPFAM" id="SSF46689">
    <property type="entry name" value="Homeodomain-like"/>
    <property type="match status" value="2"/>
</dbReference>
<evidence type="ECO:0000256" key="4">
    <source>
        <dbReference type="ARBA" id="ARBA00023012"/>
    </source>
</evidence>
<dbReference type="SMART" id="SM00342">
    <property type="entry name" value="HTH_ARAC"/>
    <property type="match status" value="1"/>
</dbReference>
<dbReference type="PROSITE" id="PS01124">
    <property type="entry name" value="HTH_ARAC_FAMILY_2"/>
    <property type="match status" value="1"/>
</dbReference>
<dbReference type="CDD" id="cd17536">
    <property type="entry name" value="REC_YesN-like"/>
    <property type="match status" value="1"/>
</dbReference>
<dbReference type="Pfam" id="PF00072">
    <property type="entry name" value="Response_reg"/>
    <property type="match status" value="1"/>
</dbReference>
<dbReference type="EMBL" id="JBHUHO010000030">
    <property type="protein sequence ID" value="MFD2116409.1"/>
    <property type="molecule type" value="Genomic_DNA"/>
</dbReference>
<dbReference type="Pfam" id="PF12833">
    <property type="entry name" value="HTH_18"/>
    <property type="match status" value="1"/>
</dbReference>
<keyword evidence="7" id="KW-0804">Transcription</keyword>
<comment type="caution">
    <text evidence="11">The sequence shown here is derived from an EMBL/GenBank/DDBJ whole genome shotgun (WGS) entry which is preliminary data.</text>
</comment>
<feature type="domain" description="HTH araC/xylS-type" evidence="9">
    <location>
        <begin position="426"/>
        <end position="524"/>
    </location>
</feature>
<dbReference type="PROSITE" id="PS50110">
    <property type="entry name" value="RESPONSE_REGULATORY"/>
    <property type="match status" value="1"/>
</dbReference>
<keyword evidence="3 8" id="KW-0597">Phosphoprotein</keyword>
<evidence type="ECO:0000313" key="11">
    <source>
        <dbReference type="EMBL" id="MFD2116409.1"/>
    </source>
</evidence>
<dbReference type="PANTHER" id="PTHR42713">
    <property type="entry name" value="HISTIDINE KINASE-RELATED"/>
    <property type="match status" value="1"/>
</dbReference>
<dbReference type="Gene3D" id="3.40.50.2300">
    <property type="match status" value="1"/>
</dbReference>
<reference evidence="12" key="1">
    <citation type="journal article" date="2019" name="Int. J. Syst. Evol. Microbiol.">
        <title>The Global Catalogue of Microorganisms (GCM) 10K type strain sequencing project: providing services to taxonomists for standard genome sequencing and annotation.</title>
        <authorList>
            <consortium name="The Broad Institute Genomics Platform"/>
            <consortium name="The Broad Institute Genome Sequencing Center for Infectious Disease"/>
            <person name="Wu L."/>
            <person name="Ma J."/>
        </authorList>
    </citation>
    <scope>NUCLEOTIDE SEQUENCE [LARGE SCALE GENOMIC DNA]</scope>
    <source>
        <strain evidence="12">GH52</strain>
    </source>
</reference>
<dbReference type="RefSeq" id="WP_377772545.1">
    <property type="nucleotide sequence ID" value="NZ_JBHUHO010000030.1"/>
</dbReference>
<keyword evidence="2" id="KW-0963">Cytoplasm</keyword>
<evidence type="ECO:0000256" key="7">
    <source>
        <dbReference type="ARBA" id="ARBA00023163"/>
    </source>
</evidence>
<protein>
    <submittedName>
        <fullName evidence="11">Helix-turn-helix domain-containing protein</fullName>
    </submittedName>
</protein>
<dbReference type="InterPro" id="IPR001789">
    <property type="entry name" value="Sig_transdc_resp-reg_receiver"/>
</dbReference>
<evidence type="ECO:0000256" key="3">
    <source>
        <dbReference type="ARBA" id="ARBA00022553"/>
    </source>
</evidence>
<dbReference type="InterPro" id="IPR011006">
    <property type="entry name" value="CheY-like_superfamily"/>
</dbReference>
<evidence type="ECO:0000313" key="12">
    <source>
        <dbReference type="Proteomes" id="UP001597362"/>
    </source>
</evidence>
<dbReference type="SMART" id="SM00448">
    <property type="entry name" value="REC"/>
    <property type="match status" value="1"/>
</dbReference>
<organism evidence="11 12">
    <name type="scientific">Paenibacillus yanchengensis</name>
    <dbReference type="NCBI Taxonomy" id="2035833"/>
    <lineage>
        <taxon>Bacteria</taxon>
        <taxon>Bacillati</taxon>
        <taxon>Bacillota</taxon>
        <taxon>Bacilli</taxon>
        <taxon>Bacillales</taxon>
        <taxon>Paenibacillaceae</taxon>
        <taxon>Paenibacillus</taxon>
    </lineage>
</organism>
<dbReference type="SUPFAM" id="SSF52172">
    <property type="entry name" value="CheY-like"/>
    <property type="match status" value="1"/>
</dbReference>
<evidence type="ECO:0000259" key="9">
    <source>
        <dbReference type="PROSITE" id="PS01124"/>
    </source>
</evidence>
<keyword evidence="12" id="KW-1185">Reference proteome</keyword>
<dbReference type="Gene3D" id="1.10.10.60">
    <property type="entry name" value="Homeodomain-like"/>
    <property type="match status" value="2"/>
</dbReference>
<feature type="domain" description="Response regulatory" evidence="10">
    <location>
        <begin position="3"/>
        <end position="120"/>
    </location>
</feature>
<dbReference type="InterPro" id="IPR051552">
    <property type="entry name" value="HptR"/>
</dbReference>
<evidence type="ECO:0000256" key="6">
    <source>
        <dbReference type="ARBA" id="ARBA00023125"/>
    </source>
</evidence>
<dbReference type="PRINTS" id="PR00032">
    <property type="entry name" value="HTHARAC"/>
</dbReference>